<accession>A0A5N7MC61</accession>
<feature type="region of interest" description="Disordered" evidence="1">
    <location>
        <begin position="35"/>
        <end position="97"/>
    </location>
</feature>
<dbReference type="AlphaFoldDB" id="A0A5N7MC61"/>
<comment type="caution">
    <text evidence="2">The sequence shown here is derived from an EMBL/GenBank/DDBJ whole genome shotgun (WGS) entry which is preliminary data.</text>
</comment>
<protein>
    <submittedName>
        <fullName evidence="2">Uncharacterized protein</fullName>
    </submittedName>
</protein>
<dbReference type="OrthoDB" id="8019866at2"/>
<dbReference type="Proteomes" id="UP000403266">
    <property type="component" value="Unassembled WGS sequence"/>
</dbReference>
<sequence>MVGRIILGTAFAVILVSPGFAGPCTQRLTDLEKSISARQEGAGPALDAPATTGSAVQGSTPGQGQGANVTGQSQGHNQAMQMIQQAKQLDQQGKEAECMDMASKIGAMAPPPTK</sequence>
<dbReference type="EMBL" id="VOSK01000007">
    <property type="protein sequence ID" value="MPR24512.1"/>
    <property type="molecule type" value="Genomic_DNA"/>
</dbReference>
<proteinExistence type="predicted"/>
<organism evidence="2 3">
    <name type="scientific">Microvirga tunisiensis</name>
    <dbReference type="NCBI Taxonomy" id="2108360"/>
    <lineage>
        <taxon>Bacteria</taxon>
        <taxon>Pseudomonadati</taxon>
        <taxon>Pseudomonadota</taxon>
        <taxon>Alphaproteobacteria</taxon>
        <taxon>Hyphomicrobiales</taxon>
        <taxon>Methylobacteriaceae</taxon>
        <taxon>Microvirga</taxon>
    </lineage>
</organism>
<evidence type="ECO:0000256" key="1">
    <source>
        <dbReference type="SAM" id="MobiDB-lite"/>
    </source>
</evidence>
<feature type="compositionally biased region" description="Polar residues" evidence="1">
    <location>
        <begin position="51"/>
        <end position="91"/>
    </location>
</feature>
<gene>
    <name evidence="2" type="ORF">FS320_04520</name>
</gene>
<evidence type="ECO:0000313" key="3">
    <source>
        <dbReference type="Proteomes" id="UP000403266"/>
    </source>
</evidence>
<evidence type="ECO:0000313" key="2">
    <source>
        <dbReference type="EMBL" id="MPR24512.1"/>
    </source>
</evidence>
<reference evidence="2 3" key="1">
    <citation type="journal article" date="2019" name="Syst. Appl. Microbiol.">
        <title>Microvirga tunisiensis sp. nov., a root nodule symbiotic bacterium isolated from Lupinus micranthus and L. luteus grown in Northern Tunisia.</title>
        <authorList>
            <person name="Msaddak A."/>
            <person name="Rejili M."/>
            <person name="Duran D."/>
            <person name="Mars M."/>
            <person name="Palacios J.M."/>
            <person name="Ruiz-Argueso T."/>
            <person name="Rey L."/>
            <person name="Imperial J."/>
        </authorList>
    </citation>
    <scope>NUCLEOTIDE SEQUENCE [LARGE SCALE GENOMIC DNA]</scope>
    <source>
        <strain evidence="2 3">Lmie10</strain>
    </source>
</reference>
<name>A0A5N7MC61_9HYPH</name>
<keyword evidence="3" id="KW-1185">Reference proteome</keyword>
<dbReference type="RefSeq" id="WP_152709711.1">
    <property type="nucleotide sequence ID" value="NZ_VOSJ01000008.1"/>
</dbReference>